<evidence type="ECO:0000256" key="1">
    <source>
        <dbReference type="ARBA" id="ARBA00004651"/>
    </source>
</evidence>
<feature type="transmembrane region" description="Helical" evidence="6">
    <location>
        <begin position="444"/>
        <end position="463"/>
    </location>
</feature>
<gene>
    <name evidence="9" type="ORF">KL86DYS2_10319</name>
</gene>
<evidence type="ECO:0000256" key="6">
    <source>
        <dbReference type="SAM" id="Phobius"/>
    </source>
</evidence>
<dbReference type="RefSeq" id="WP_296946442.1">
    <property type="nucleotide sequence ID" value="NZ_LT599021.1"/>
</dbReference>
<evidence type="ECO:0000259" key="8">
    <source>
        <dbReference type="Pfam" id="PF13567"/>
    </source>
</evidence>
<dbReference type="PANTHER" id="PTHR30619:SF1">
    <property type="entry name" value="RECOMBINATION PROTEIN 2"/>
    <property type="match status" value="1"/>
</dbReference>
<feature type="transmembrane region" description="Helical" evidence="6">
    <location>
        <begin position="483"/>
        <end position="502"/>
    </location>
</feature>
<evidence type="ECO:0008006" key="10">
    <source>
        <dbReference type="Google" id="ProtNLM"/>
    </source>
</evidence>
<evidence type="ECO:0000256" key="2">
    <source>
        <dbReference type="ARBA" id="ARBA00022475"/>
    </source>
</evidence>
<feature type="transmembrane region" description="Helical" evidence="6">
    <location>
        <begin position="57"/>
        <end position="76"/>
    </location>
</feature>
<keyword evidence="2" id="KW-1003">Cell membrane</keyword>
<keyword evidence="4 6" id="KW-1133">Transmembrane helix</keyword>
<organism evidence="9">
    <name type="scientific">uncultured Dysgonomonas sp</name>
    <dbReference type="NCBI Taxonomy" id="206096"/>
    <lineage>
        <taxon>Bacteria</taxon>
        <taxon>Pseudomonadati</taxon>
        <taxon>Bacteroidota</taxon>
        <taxon>Bacteroidia</taxon>
        <taxon>Bacteroidales</taxon>
        <taxon>Dysgonomonadaceae</taxon>
        <taxon>Dysgonomonas</taxon>
        <taxon>environmental samples</taxon>
    </lineage>
</organism>
<feature type="domain" description="DUF4131" evidence="8">
    <location>
        <begin position="33"/>
        <end position="181"/>
    </location>
</feature>
<evidence type="ECO:0000256" key="4">
    <source>
        <dbReference type="ARBA" id="ARBA00022989"/>
    </source>
</evidence>
<feature type="transmembrane region" description="Helical" evidence="6">
    <location>
        <begin position="323"/>
        <end position="340"/>
    </location>
</feature>
<proteinExistence type="predicted"/>
<feature type="transmembrane region" description="Helical" evidence="6">
    <location>
        <begin position="407"/>
        <end position="432"/>
    </location>
</feature>
<dbReference type="Pfam" id="PF03772">
    <property type="entry name" value="Competence"/>
    <property type="match status" value="1"/>
</dbReference>
<sequence length="657" mass="75365">MRNPLSKIPFLFLLLSLIVGILFQYYFKNEYISIVFFLLGTMAMLLSYFVPKDRRFSLRWLFGLGVVLATVGIGSFSTAHRQHLSEYTFSGTRNLYRGIVTDSPQEKAKTVAYRVFLPDEDKQVVCYFQRDSLISDRLNPGDEFLFYGEIQPFRNMGNPDDFDYVRYMYNQNFVGSVYISSDAYKRTGEVSSNLKYQALRCRQAILDFYKALDLKETEYAVLSALTLGYQNELSDDLKQGFRTTGTVHVLSVSGLHVGIIYVMMAFLLGFVHRNSKYYWIKPVLIILLLWGYAFITGLPPSVVRASTMLSVFCVSEIVGRKSFSIHALFIAAFFMLLVNPFSLFDIGLQLSFMSVLSILYLHPKMSGLIKIENKYIRYIWQMFALSVVAQLATFPICLYYFGTFPTYFFIANLIIVPVVSLIMYAAGGIVLAKMLSFVFSDFSYYLYYLPVKLLQALISFMTYAIHLFEQLPFALLQNVKVSFVDLLLIFTMIIGILVFLIYKKSKALIVCLTAILVLLTSHIHSEVVDNTEVITVYNRSQVSEIKWSKSGVQTDILPGYATSDYIYIGYQANNMLILSSDNWKEKATEERFKINNLVLTHSNSFSLYSLTQLFWIENVVLDASLSRYTRHRLAKECQKLNITYHDVTQSGAFSLIF</sequence>
<dbReference type="EMBL" id="FLUL01000001">
    <property type="protein sequence ID" value="SBV92184.1"/>
    <property type="molecule type" value="Genomic_DNA"/>
</dbReference>
<dbReference type="AlphaFoldDB" id="A0A212IYJ2"/>
<feature type="transmembrane region" description="Helical" evidence="6">
    <location>
        <begin position="278"/>
        <end position="295"/>
    </location>
</feature>
<dbReference type="Pfam" id="PF13567">
    <property type="entry name" value="DUF4131"/>
    <property type="match status" value="1"/>
</dbReference>
<evidence type="ECO:0000256" key="5">
    <source>
        <dbReference type="ARBA" id="ARBA00023136"/>
    </source>
</evidence>
<keyword evidence="3 6" id="KW-0812">Transmembrane</keyword>
<name>A0A212IYJ2_9BACT</name>
<dbReference type="GO" id="GO:0005886">
    <property type="term" value="C:plasma membrane"/>
    <property type="evidence" value="ECO:0007669"/>
    <property type="project" value="UniProtKB-SubCell"/>
</dbReference>
<feature type="transmembrane region" description="Helical" evidence="6">
    <location>
        <begin position="375"/>
        <end position="401"/>
    </location>
</feature>
<evidence type="ECO:0000256" key="3">
    <source>
        <dbReference type="ARBA" id="ARBA00022692"/>
    </source>
</evidence>
<dbReference type="InterPro" id="IPR025405">
    <property type="entry name" value="DUF4131"/>
</dbReference>
<evidence type="ECO:0000313" key="9">
    <source>
        <dbReference type="EMBL" id="SBV92184.1"/>
    </source>
</evidence>
<protein>
    <recommendedName>
        <fullName evidence="10">ComEC/Rec2-related protein domain-containing protein</fullName>
    </recommendedName>
</protein>
<feature type="transmembrane region" description="Helical" evidence="6">
    <location>
        <begin position="31"/>
        <end position="50"/>
    </location>
</feature>
<feature type="domain" description="ComEC/Rec2-related protein" evidence="7">
    <location>
        <begin position="225"/>
        <end position="503"/>
    </location>
</feature>
<reference evidence="9" key="1">
    <citation type="submission" date="2016-04" db="EMBL/GenBank/DDBJ databases">
        <authorList>
            <person name="Evans L.H."/>
            <person name="Alamgir A."/>
            <person name="Owens N."/>
            <person name="Weber N.D."/>
            <person name="Virtaneva K."/>
            <person name="Barbian K."/>
            <person name="Babar A."/>
            <person name="Rosenke K."/>
        </authorList>
    </citation>
    <scope>NUCLEOTIDE SEQUENCE</scope>
    <source>
        <strain evidence="9">86-2</strain>
    </source>
</reference>
<evidence type="ECO:0000259" key="7">
    <source>
        <dbReference type="Pfam" id="PF03772"/>
    </source>
</evidence>
<feature type="transmembrane region" description="Helical" evidence="6">
    <location>
        <begin position="507"/>
        <end position="524"/>
    </location>
</feature>
<dbReference type="InterPro" id="IPR004477">
    <property type="entry name" value="ComEC_N"/>
</dbReference>
<feature type="transmembrane region" description="Helical" evidence="6">
    <location>
        <begin position="7"/>
        <end position="25"/>
    </location>
</feature>
<comment type="subcellular location">
    <subcellularLocation>
        <location evidence="1">Cell membrane</location>
        <topology evidence="1">Multi-pass membrane protein</topology>
    </subcellularLocation>
</comment>
<keyword evidence="5 6" id="KW-0472">Membrane</keyword>
<dbReference type="InterPro" id="IPR052159">
    <property type="entry name" value="Competence_DNA_uptake"/>
</dbReference>
<dbReference type="PANTHER" id="PTHR30619">
    <property type="entry name" value="DNA INTERNALIZATION/COMPETENCE PROTEIN COMEC/REC2"/>
    <property type="match status" value="1"/>
</dbReference>
<accession>A0A212IYJ2</accession>
<dbReference type="NCBIfam" id="TIGR00360">
    <property type="entry name" value="ComEC_N-term"/>
    <property type="match status" value="1"/>
</dbReference>
<feature type="transmembrane region" description="Helical" evidence="6">
    <location>
        <begin position="247"/>
        <end position="271"/>
    </location>
</feature>